<feature type="chain" id="PRO_5035813413" evidence="4">
    <location>
        <begin position="22"/>
        <end position="270"/>
    </location>
</feature>
<comment type="caution">
    <text evidence="5">The sequence shown here is derived from an EMBL/GenBank/DDBJ whole genome shotgun (WGS) entry which is preliminary data.</text>
</comment>
<protein>
    <submittedName>
        <fullName evidence="5">(diamondback moth) hypothetical protein</fullName>
    </submittedName>
</protein>
<sequence length="270" mass="27505">MSSRTISLLAVLAQIVFCCYGIPILSPGSVGPSVCSTLSPSGISNLDPSSLLPNASPLQLSLLNQCRESSSNIVLPGSPCGNPYNTYLPGSSLSPNAYATLMASSQPLIESISNAGLLTVSSYSPIAPTGVSITAENLVADGNVVVSGNLPFLGAVNVDGNLPTAGQGAVVYNSAPGVGLTSSGCTDIGGVNLGLNVGLSPANAALLNGVPSSVLNSANLNNLAYNRLGTGPFTFVFPAFDFDEIPSEECLEPEIINEDIIDDNINEEED</sequence>
<keyword evidence="4" id="KW-0732">Signal</keyword>
<accession>A0A8S4D4S1</accession>
<name>A0A8S4D4S1_PLUXY</name>
<keyword evidence="2" id="KW-0677">Repeat</keyword>
<keyword evidence="6" id="KW-1185">Reference proteome</keyword>
<evidence type="ECO:0000313" key="6">
    <source>
        <dbReference type="Proteomes" id="UP000653454"/>
    </source>
</evidence>
<evidence type="ECO:0000256" key="3">
    <source>
        <dbReference type="RuleBase" id="RU004378"/>
    </source>
</evidence>
<dbReference type="Pfam" id="PF01723">
    <property type="entry name" value="Chorion_1"/>
    <property type="match status" value="1"/>
</dbReference>
<dbReference type="Proteomes" id="UP000653454">
    <property type="component" value="Unassembled WGS sequence"/>
</dbReference>
<reference evidence="5" key="1">
    <citation type="submission" date="2020-11" db="EMBL/GenBank/DDBJ databases">
        <authorList>
            <person name="Whiteford S."/>
        </authorList>
    </citation>
    <scope>NUCLEOTIDE SEQUENCE</scope>
</reference>
<organism evidence="5 6">
    <name type="scientific">Plutella xylostella</name>
    <name type="common">Diamondback moth</name>
    <name type="synonym">Plutella maculipennis</name>
    <dbReference type="NCBI Taxonomy" id="51655"/>
    <lineage>
        <taxon>Eukaryota</taxon>
        <taxon>Metazoa</taxon>
        <taxon>Ecdysozoa</taxon>
        <taxon>Arthropoda</taxon>
        <taxon>Hexapoda</taxon>
        <taxon>Insecta</taxon>
        <taxon>Pterygota</taxon>
        <taxon>Neoptera</taxon>
        <taxon>Endopterygota</taxon>
        <taxon>Lepidoptera</taxon>
        <taxon>Glossata</taxon>
        <taxon>Ditrysia</taxon>
        <taxon>Yponomeutoidea</taxon>
        <taxon>Plutellidae</taxon>
        <taxon>Plutella</taxon>
    </lineage>
</organism>
<dbReference type="GO" id="GO:0007304">
    <property type="term" value="P:chorion-containing eggshell formation"/>
    <property type="evidence" value="ECO:0007669"/>
    <property type="project" value="InterPro"/>
</dbReference>
<evidence type="ECO:0000313" key="5">
    <source>
        <dbReference type="EMBL" id="CAG9090476.1"/>
    </source>
</evidence>
<comment type="similarity">
    <text evidence="1 3">Belongs to the chorion protein family.</text>
</comment>
<dbReference type="GO" id="GO:0005213">
    <property type="term" value="F:structural constituent of egg chorion"/>
    <property type="evidence" value="ECO:0007669"/>
    <property type="project" value="InterPro"/>
</dbReference>
<dbReference type="EMBL" id="CAJHNJ030000002">
    <property type="protein sequence ID" value="CAG9090476.1"/>
    <property type="molecule type" value="Genomic_DNA"/>
</dbReference>
<gene>
    <name evidence="5" type="ORF">PLXY2_LOCUS677</name>
</gene>
<evidence type="ECO:0000256" key="4">
    <source>
        <dbReference type="SAM" id="SignalP"/>
    </source>
</evidence>
<feature type="signal peptide" evidence="4">
    <location>
        <begin position="1"/>
        <end position="21"/>
    </location>
</feature>
<evidence type="ECO:0000256" key="1">
    <source>
        <dbReference type="ARBA" id="ARBA00005906"/>
    </source>
</evidence>
<proteinExistence type="inferred from homology"/>
<dbReference type="AlphaFoldDB" id="A0A8S4D4S1"/>
<dbReference type="GO" id="GO:0042600">
    <property type="term" value="C:egg chorion"/>
    <property type="evidence" value="ECO:0007669"/>
    <property type="project" value="InterPro"/>
</dbReference>
<dbReference type="InterPro" id="IPR002635">
    <property type="entry name" value="Chorion"/>
</dbReference>
<evidence type="ECO:0000256" key="2">
    <source>
        <dbReference type="ARBA" id="ARBA00022737"/>
    </source>
</evidence>